<keyword evidence="2" id="KW-1003">Cell membrane</keyword>
<dbReference type="EMBL" id="JAMDMX010000076">
    <property type="protein sequence ID" value="MCY9695571.1"/>
    <property type="molecule type" value="Genomic_DNA"/>
</dbReference>
<keyword evidence="5" id="KW-0805">Transcription regulation</keyword>
<comment type="subcellular location">
    <subcellularLocation>
        <location evidence="1">Cell membrane</location>
        <topology evidence="1">Multi-pass membrane protein</topology>
    </subcellularLocation>
</comment>
<dbReference type="Gene3D" id="3.30.450.20">
    <property type="entry name" value="PAS domain"/>
    <property type="match status" value="1"/>
</dbReference>
<dbReference type="Pfam" id="PF12833">
    <property type="entry name" value="HTH_18"/>
    <property type="match status" value="1"/>
</dbReference>
<dbReference type="RefSeq" id="WP_268616850.1">
    <property type="nucleotide sequence ID" value="NZ_JAMDMX010000076.1"/>
</dbReference>
<feature type="transmembrane region" description="Helical" evidence="9">
    <location>
        <begin position="293"/>
        <end position="312"/>
    </location>
</feature>
<dbReference type="InterPro" id="IPR018060">
    <property type="entry name" value="HTH_AraC"/>
</dbReference>
<dbReference type="Gene3D" id="1.10.10.60">
    <property type="entry name" value="Homeodomain-like"/>
    <property type="match status" value="2"/>
</dbReference>
<dbReference type="InterPro" id="IPR020449">
    <property type="entry name" value="Tscrpt_reg_AraC-type_HTH"/>
</dbReference>
<evidence type="ECO:0000256" key="7">
    <source>
        <dbReference type="ARBA" id="ARBA00023136"/>
    </source>
</evidence>
<dbReference type="PANTHER" id="PTHR43280:SF28">
    <property type="entry name" value="HTH-TYPE TRANSCRIPTIONAL ACTIVATOR RHAS"/>
    <property type="match status" value="1"/>
</dbReference>
<evidence type="ECO:0000256" key="9">
    <source>
        <dbReference type="SAM" id="Phobius"/>
    </source>
</evidence>
<evidence type="ECO:0000256" key="4">
    <source>
        <dbReference type="ARBA" id="ARBA00022989"/>
    </source>
</evidence>
<name>A0ABT4GHG9_9BACL</name>
<dbReference type="CDD" id="cd12912">
    <property type="entry name" value="PDC2_MCP_like"/>
    <property type="match status" value="1"/>
</dbReference>
<dbReference type="PRINTS" id="PR00032">
    <property type="entry name" value="HTHARAC"/>
</dbReference>
<evidence type="ECO:0000256" key="2">
    <source>
        <dbReference type="ARBA" id="ARBA00022475"/>
    </source>
</evidence>
<proteinExistence type="predicted"/>
<keyword evidence="4 9" id="KW-1133">Transmembrane helix</keyword>
<keyword evidence="7 9" id="KW-0472">Membrane</keyword>
<evidence type="ECO:0000313" key="12">
    <source>
        <dbReference type="Proteomes" id="UP001527099"/>
    </source>
</evidence>
<protein>
    <submittedName>
        <fullName evidence="11">Helix-turn-helix domain-containing protein</fullName>
    </submittedName>
</protein>
<dbReference type="Pfam" id="PF17853">
    <property type="entry name" value="GGDEF_2"/>
    <property type="match status" value="1"/>
</dbReference>
<evidence type="ECO:0000259" key="10">
    <source>
        <dbReference type="PROSITE" id="PS01124"/>
    </source>
</evidence>
<accession>A0ABT4GHG9</accession>
<feature type="domain" description="HTH araC/xylS-type" evidence="10">
    <location>
        <begin position="660"/>
        <end position="759"/>
    </location>
</feature>
<evidence type="ECO:0000313" key="11">
    <source>
        <dbReference type="EMBL" id="MCY9695571.1"/>
    </source>
</evidence>
<keyword evidence="3 9" id="KW-0812">Transmembrane</keyword>
<comment type="caution">
    <text evidence="11">The sequence shown here is derived from an EMBL/GenBank/DDBJ whole genome shotgun (WGS) entry which is preliminary data.</text>
</comment>
<evidence type="ECO:0000256" key="3">
    <source>
        <dbReference type="ARBA" id="ARBA00022692"/>
    </source>
</evidence>
<evidence type="ECO:0000256" key="1">
    <source>
        <dbReference type="ARBA" id="ARBA00004651"/>
    </source>
</evidence>
<keyword evidence="6" id="KW-0238">DNA-binding</keyword>
<sequence>MRTSISGKAMMIYGIVFLFIIALTFWLSYVGTVGRLQKDLQDANLALLKQVDSKIEAAFRQTEKDLLSMAERLEFVYFMNNSYSDDGHRYSIYYSLTNRLKEFISNNPNYSSVFAYSHVSGDLMTEETYLKQASSEFNWLAQYLDMPEYYKWLSTQKVWDGQETQDVITLVRSFPSLSSPGFRKGLMAVSIKEAQLFQMIKAIYEDGHAGQFFILDAEGNVVTHDDKNQLYRNMKSLPYIQILMDPDSGSFNVKLDGIQESVFYRTSGYTGWKFISIMPESTVFEPIKVTRNLLLTFAVVMFFLALAALFYVNRWTFKPLDRLAGKLSGVNKGRGQGAKRIGLRNLEHIFDEMVTDREHLEQHVRDSKPMLKWKIMMDVLNGNRSDFHAMYHHLEFLGIHMYSERFIVCTAEIGKEGERLTPRDETLYTYMFCNVAEELIRTEHAGLAIDLGGGRAAVLLSFAEGDAEQNHLRTLVILELILDIMKRQFGLMVTVGVGKCRMEMKEIPSSFDESQKALHYKMIFGKHSVISVDDLQPPDRQDYYKLSRMIDPVMEAMRQIDRVKMLTCLSDTFREAVESNLPPELIRQLCYDLVMKSLQTVKAIGIEPEISMGPLSSFYDRIGKCENWKDAERLVGDILEGLASQIEEKRTLRGKNETIERMLDYIREHYQEYDLSLDRLAEMFHLTPPYISRLFKEHTESNFIDYMIEIRIKAAMELLKDKSIKVNDVSGAVGYANTRSFLRTFKKYTGLTPTEYREHMSKPIPS</sequence>
<dbReference type="InterPro" id="IPR033479">
    <property type="entry name" value="dCache_1"/>
</dbReference>
<dbReference type="Pfam" id="PF02743">
    <property type="entry name" value="dCache_1"/>
    <property type="match status" value="1"/>
</dbReference>
<keyword evidence="8" id="KW-0804">Transcription</keyword>
<dbReference type="InterPro" id="IPR009057">
    <property type="entry name" value="Homeodomain-like_sf"/>
</dbReference>
<dbReference type="PROSITE" id="PS01124">
    <property type="entry name" value="HTH_ARAC_FAMILY_2"/>
    <property type="match status" value="1"/>
</dbReference>
<keyword evidence="12" id="KW-1185">Reference proteome</keyword>
<evidence type="ECO:0000256" key="5">
    <source>
        <dbReference type="ARBA" id="ARBA00023015"/>
    </source>
</evidence>
<feature type="transmembrane region" description="Helical" evidence="9">
    <location>
        <begin position="12"/>
        <end position="31"/>
    </location>
</feature>
<gene>
    <name evidence="11" type="ORF">M5X19_22085</name>
</gene>
<evidence type="ECO:0000256" key="6">
    <source>
        <dbReference type="ARBA" id="ARBA00023125"/>
    </source>
</evidence>
<evidence type="ECO:0000256" key="8">
    <source>
        <dbReference type="ARBA" id="ARBA00023163"/>
    </source>
</evidence>
<dbReference type="InterPro" id="IPR041522">
    <property type="entry name" value="CdaR_GGDEF"/>
</dbReference>
<dbReference type="SUPFAM" id="SSF46689">
    <property type="entry name" value="Homeodomain-like"/>
    <property type="match status" value="2"/>
</dbReference>
<dbReference type="PANTHER" id="PTHR43280">
    <property type="entry name" value="ARAC-FAMILY TRANSCRIPTIONAL REGULATOR"/>
    <property type="match status" value="1"/>
</dbReference>
<organism evidence="11 12">
    <name type="scientific">Paenibacillus alginolyticus</name>
    <dbReference type="NCBI Taxonomy" id="59839"/>
    <lineage>
        <taxon>Bacteria</taxon>
        <taxon>Bacillati</taxon>
        <taxon>Bacillota</taxon>
        <taxon>Bacilli</taxon>
        <taxon>Bacillales</taxon>
        <taxon>Paenibacillaceae</taxon>
        <taxon>Paenibacillus</taxon>
    </lineage>
</organism>
<dbReference type="SMART" id="SM00342">
    <property type="entry name" value="HTH_ARAC"/>
    <property type="match status" value="1"/>
</dbReference>
<dbReference type="Proteomes" id="UP001527099">
    <property type="component" value="Unassembled WGS sequence"/>
</dbReference>
<reference evidence="11 12" key="1">
    <citation type="submission" date="2022-05" db="EMBL/GenBank/DDBJ databases">
        <title>Genome Sequencing of Bee-Associated Microbes.</title>
        <authorList>
            <person name="Dunlap C."/>
        </authorList>
    </citation>
    <scope>NUCLEOTIDE SEQUENCE [LARGE SCALE GENOMIC DNA]</scope>
    <source>
        <strain evidence="11 12">NRRL B-14421</strain>
    </source>
</reference>